<accession>W4LRW3</accession>
<dbReference type="Proteomes" id="UP000019141">
    <property type="component" value="Unassembled WGS sequence"/>
</dbReference>
<dbReference type="HOGENOM" id="CLU_390148_0_0_7"/>
<dbReference type="EMBL" id="AZHW01000319">
    <property type="protein sequence ID" value="ETX00635.1"/>
    <property type="molecule type" value="Genomic_DNA"/>
</dbReference>
<dbReference type="InterPro" id="IPR002591">
    <property type="entry name" value="Phosphodiest/P_Trfase"/>
</dbReference>
<comment type="caution">
    <text evidence="1">The sequence shown here is derived from an EMBL/GenBank/DDBJ whole genome shotgun (WGS) entry which is preliminary data.</text>
</comment>
<reference evidence="1 2" key="1">
    <citation type="journal article" date="2014" name="Nature">
        <title>An environmental bacterial taxon with a large and distinct metabolic repertoire.</title>
        <authorList>
            <person name="Wilson M.C."/>
            <person name="Mori T."/>
            <person name="Ruckert C."/>
            <person name="Uria A.R."/>
            <person name="Helf M.J."/>
            <person name="Takada K."/>
            <person name="Gernert C."/>
            <person name="Steffens U.A."/>
            <person name="Heycke N."/>
            <person name="Schmitt S."/>
            <person name="Rinke C."/>
            <person name="Helfrich E.J."/>
            <person name="Brachmann A.O."/>
            <person name="Gurgui C."/>
            <person name="Wakimoto T."/>
            <person name="Kracht M."/>
            <person name="Crusemann M."/>
            <person name="Hentschel U."/>
            <person name="Abe I."/>
            <person name="Matsunaga S."/>
            <person name="Kalinowski J."/>
            <person name="Takeyama H."/>
            <person name="Piel J."/>
        </authorList>
    </citation>
    <scope>NUCLEOTIDE SEQUENCE [LARGE SCALE GENOMIC DNA]</scope>
    <source>
        <strain evidence="2">TSY1</strain>
    </source>
</reference>
<dbReference type="AlphaFoldDB" id="W4LRW3"/>
<dbReference type="Pfam" id="PF01663">
    <property type="entry name" value="Phosphodiest"/>
    <property type="match status" value="2"/>
</dbReference>
<keyword evidence="2" id="KW-1185">Reference proteome</keyword>
<name>W4LRW3_ENTF1</name>
<dbReference type="SUPFAM" id="SSF53649">
    <property type="entry name" value="Alkaline phosphatase-like"/>
    <property type="match status" value="1"/>
</dbReference>
<evidence type="ECO:0008006" key="3">
    <source>
        <dbReference type="Google" id="ProtNLM"/>
    </source>
</evidence>
<dbReference type="InterPro" id="IPR017850">
    <property type="entry name" value="Alkaline_phosphatase_core_sf"/>
</dbReference>
<gene>
    <name evidence="1" type="ORF">ETSY1_10470</name>
</gene>
<evidence type="ECO:0000313" key="1">
    <source>
        <dbReference type="EMBL" id="ETX00635.1"/>
    </source>
</evidence>
<evidence type="ECO:0000313" key="2">
    <source>
        <dbReference type="Proteomes" id="UP000019141"/>
    </source>
</evidence>
<organism evidence="1 2">
    <name type="scientific">Entotheonella factor</name>
    <dbReference type="NCBI Taxonomy" id="1429438"/>
    <lineage>
        <taxon>Bacteria</taxon>
        <taxon>Pseudomonadati</taxon>
        <taxon>Nitrospinota/Tectimicrobiota group</taxon>
        <taxon>Candidatus Tectimicrobiota</taxon>
        <taxon>Candidatus Entotheonellia</taxon>
        <taxon>Candidatus Entotheonellales</taxon>
        <taxon>Candidatus Entotheonellaceae</taxon>
        <taxon>Candidatus Entotheonella</taxon>
    </lineage>
</organism>
<protein>
    <recommendedName>
        <fullName evidence="3">Phosphodiesterase</fullName>
    </recommendedName>
</protein>
<dbReference type="PANTHER" id="PTHR10151:SF120">
    <property type="entry name" value="BIS(5'-ADENOSYL)-TRIPHOSPHATASE"/>
    <property type="match status" value="1"/>
</dbReference>
<dbReference type="PANTHER" id="PTHR10151">
    <property type="entry name" value="ECTONUCLEOTIDE PYROPHOSPHATASE/PHOSPHODIESTERASE"/>
    <property type="match status" value="1"/>
</dbReference>
<dbReference type="GO" id="GO:0016787">
    <property type="term" value="F:hydrolase activity"/>
    <property type="evidence" value="ECO:0007669"/>
    <property type="project" value="UniProtKB-ARBA"/>
</dbReference>
<dbReference type="Gene3D" id="3.40.720.10">
    <property type="entry name" value="Alkaline Phosphatase, subunit A"/>
    <property type="match status" value="2"/>
</dbReference>
<sequence length="662" mass="74561">MALKLIQAVLMSVLFLVTVSTGEIHAGPDRRVIILGVDGLDPKLLQQFLDSGHLPNFQKLIAQGDFRPLKTTMPPLSPVAWSTFITGMDAGGHGIFDFVHRDPATLQPMASTSKTEPPTWRLTFGSWDVPLAGGDVVQMRRGKAFWQILEAHGVPTQIFRMPANFPPSPSPGKSFSGMGTPDVLGTPGTFSFYTTHPPEGAEEISGGQVFKIEVRDHRVQAALLGPENPVRRKRNGSGYTHPRLQVDFEVFLDPEQPVAKFVVQDNEFILNVGEWSDWVRIDFEAIPYLVNVSATARFYLQEVGSAFRLYVTPLQINPEAPAMPISTPSRWANELQQRLGYFYTQELPEDTKALSAGIFTGREFWDQAQFVYRERRRALDHFLEMYQEGLLFFYFSSVDQGSHMLWRYRDPAHPGYKRDVMLQQGMRILYEQIDEALGHVMRIVDDKTTLVVMSDHGFAPFYWGVNLNSWLVEKGYVKLKDPSRQGEGRLYQNVDWTATTAYALGLNGIYVNLLGREKHGIVYPDEEYDALLDRLEADLLHMVDPRRNQHAVTLVTRTQRDLTGAALGFGPDLIVGYNHGYRSSWQSPLGEFPKAIFVDNHEAWSGDHSVDHRLVPGVLITNQKISLDEPALYDLTVAVLDEYGIAKLPDMIGQDCLAPKQP</sequence>
<proteinExistence type="predicted"/>